<gene>
    <name evidence="1" type="ORF">K458DRAFT_418565</name>
</gene>
<organism evidence="1 2">
    <name type="scientific">Lentithecium fluviatile CBS 122367</name>
    <dbReference type="NCBI Taxonomy" id="1168545"/>
    <lineage>
        <taxon>Eukaryota</taxon>
        <taxon>Fungi</taxon>
        <taxon>Dikarya</taxon>
        <taxon>Ascomycota</taxon>
        <taxon>Pezizomycotina</taxon>
        <taxon>Dothideomycetes</taxon>
        <taxon>Pleosporomycetidae</taxon>
        <taxon>Pleosporales</taxon>
        <taxon>Massarineae</taxon>
        <taxon>Lentitheciaceae</taxon>
        <taxon>Lentithecium</taxon>
    </lineage>
</organism>
<dbReference type="EMBL" id="MU005583">
    <property type="protein sequence ID" value="KAF2683581.1"/>
    <property type="molecule type" value="Genomic_DNA"/>
</dbReference>
<dbReference type="Proteomes" id="UP000799291">
    <property type="component" value="Unassembled WGS sequence"/>
</dbReference>
<proteinExistence type="predicted"/>
<sequence length="220" mass="25243">MINPHLQTRQSPPRISKARAHRAIHTMVTTYYLSSPPRHPRTTKVTLRLPARAWNAYLPLPSAHSPSSPKRCNYRPGNGSFRYGARAITYVQPCLQPSCANCRRWYPRLIDEALPWHPEQKRASITRIAALLDGTSNSDNEMEECTDREEELDVDSTVGKYEPAIPRVVIARSSVRAGIYDTGIPAQYTVRLRYRSVGSKLHYEKVLLEQRRRCEVSRHH</sequence>
<keyword evidence="2" id="KW-1185">Reference proteome</keyword>
<accession>A0A6G1J055</accession>
<reference evidence="1" key="1">
    <citation type="journal article" date="2020" name="Stud. Mycol.">
        <title>101 Dothideomycetes genomes: a test case for predicting lifestyles and emergence of pathogens.</title>
        <authorList>
            <person name="Haridas S."/>
            <person name="Albert R."/>
            <person name="Binder M."/>
            <person name="Bloem J."/>
            <person name="Labutti K."/>
            <person name="Salamov A."/>
            <person name="Andreopoulos B."/>
            <person name="Baker S."/>
            <person name="Barry K."/>
            <person name="Bills G."/>
            <person name="Bluhm B."/>
            <person name="Cannon C."/>
            <person name="Castanera R."/>
            <person name="Culley D."/>
            <person name="Daum C."/>
            <person name="Ezra D."/>
            <person name="Gonzalez J."/>
            <person name="Henrissat B."/>
            <person name="Kuo A."/>
            <person name="Liang C."/>
            <person name="Lipzen A."/>
            <person name="Lutzoni F."/>
            <person name="Magnuson J."/>
            <person name="Mondo S."/>
            <person name="Nolan M."/>
            <person name="Ohm R."/>
            <person name="Pangilinan J."/>
            <person name="Park H.-J."/>
            <person name="Ramirez L."/>
            <person name="Alfaro M."/>
            <person name="Sun H."/>
            <person name="Tritt A."/>
            <person name="Yoshinaga Y."/>
            <person name="Zwiers L.-H."/>
            <person name="Turgeon B."/>
            <person name="Goodwin S."/>
            <person name="Spatafora J."/>
            <person name="Crous P."/>
            <person name="Grigoriev I."/>
        </authorList>
    </citation>
    <scope>NUCLEOTIDE SEQUENCE</scope>
    <source>
        <strain evidence="1">CBS 122367</strain>
    </source>
</reference>
<protein>
    <submittedName>
        <fullName evidence="1">Uncharacterized protein</fullName>
    </submittedName>
</protein>
<dbReference type="AlphaFoldDB" id="A0A6G1J055"/>
<evidence type="ECO:0000313" key="2">
    <source>
        <dbReference type="Proteomes" id="UP000799291"/>
    </source>
</evidence>
<evidence type="ECO:0000313" key="1">
    <source>
        <dbReference type="EMBL" id="KAF2683581.1"/>
    </source>
</evidence>
<name>A0A6G1J055_9PLEO</name>